<feature type="transmembrane region" description="Helical" evidence="8">
    <location>
        <begin position="20"/>
        <end position="42"/>
    </location>
</feature>
<comment type="caution">
    <text evidence="9">The sequence shown here is derived from an EMBL/GenBank/DDBJ whole genome shotgun (WGS) entry which is preliminary data.</text>
</comment>
<comment type="subcellular location">
    <subcellularLocation>
        <location evidence="1">Cell membrane</location>
        <topology evidence="1">Multi-pass membrane protein</topology>
    </subcellularLocation>
</comment>
<dbReference type="OrthoDB" id="793901at2"/>
<dbReference type="AlphaFoldDB" id="A0A4Q9HCQ2"/>
<evidence type="ECO:0000256" key="1">
    <source>
        <dbReference type="ARBA" id="ARBA00004651"/>
    </source>
</evidence>
<reference evidence="9 10" key="1">
    <citation type="submission" date="2019-02" db="EMBL/GenBank/DDBJ databases">
        <title>Pedobacter kyonggii whole genome sequence analysis.</title>
        <authorList>
            <person name="Dahal R.H."/>
        </authorList>
    </citation>
    <scope>NUCLEOTIDE SEQUENCE [LARGE SCALE GENOMIC DNA]</scope>
    <source>
        <strain evidence="9 10">K-4-11-1</strain>
    </source>
</reference>
<evidence type="ECO:0000256" key="2">
    <source>
        <dbReference type="ARBA" id="ARBA00022475"/>
    </source>
</evidence>
<feature type="transmembrane region" description="Helical" evidence="8">
    <location>
        <begin position="131"/>
        <end position="155"/>
    </location>
</feature>
<dbReference type="GO" id="GO:0008233">
    <property type="term" value="F:peptidase activity"/>
    <property type="evidence" value="ECO:0007669"/>
    <property type="project" value="UniProtKB-KW"/>
</dbReference>
<dbReference type="NCBIfam" id="NF046083">
    <property type="entry name" value="exosort_XrtY"/>
    <property type="match status" value="1"/>
</dbReference>
<dbReference type="NCBIfam" id="TIGR04178">
    <property type="entry name" value="exo_archaeo"/>
    <property type="match status" value="1"/>
</dbReference>
<dbReference type="InterPro" id="IPR019127">
    <property type="entry name" value="Exosortase"/>
</dbReference>
<evidence type="ECO:0000256" key="8">
    <source>
        <dbReference type="SAM" id="Phobius"/>
    </source>
</evidence>
<evidence type="ECO:0000256" key="4">
    <source>
        <dbReference type="ARBA" id="ARBA00022692"/>
    </source>
</evidence>
<keyword evidence="7 8" id="KW-0472">Membrane</keyword>
<keyword evidence="4 8" id="KW-0812">Transmembrane</keyword>
<keyword evidence="6 8" id="KW-1133">Transmembrane helix</keyword>
<dbReference type="RefSeq" id="WP_131030223.1">
    <property type="nucleotide sequence ID" value="NZ_SIXF01000009.1"/>
</dbReference>
<dbReference type="Proteomes" id="UP000291819">
    <property type="component" value="Unassembled WGS sequence"/>
</dbReference>
<accession>A0A4Q9HCQ2</accession>
<evidence type="ECO:0000256" key="7">
    <source>
        <dbReference type="ARBA" id="ARBA00023136"/>
    </source>
</evidence>
<sequence>MNEIQIKQAKKQANIKAIKFVIALFVLYILFSQGNLFMNSVMTPGARFYNAGLAEHFNYIQGLKTALIVPAVWIIKAFGFYAIYNESDVMVVTGPYLRINYSCLGLGVMSFLAAFVLAFPAPWKSTFKMLAIGILTIYVLNVCRIAGLGVLLGFFESQRQNFTYHHEVFNVLVYICIFVMLYIWIKKTTKGIGKAKTEDTIQPKQD</sequence>
<keyword evidence="3" id="KW-0645">Protease</keyword>
<dbReference type="Pfam" id="PF09721">
    <property type="entry name" value="Exosortase_EpsH"/>
    <property type="match status" value="1"/>
</dbReference>
<feature type="transmembrane region" description="Helical" evidence="8">
    <location>
        <begin position="167"/>
        <end position="185"/>
    </location>
</feature>
<keyword evidence="10" id="KW-1185">Reference proteome</keyword>
<evidence type="ECO:0000256" key="3">
    <source>
        <dbReference type="ARBA" id="ARBA00022670"/>
    </source>
</evidence>
<evidence type="ECO:0000313" key="10">
    <source>
        <dbReference type="Proteomes" id="UP000291819"/>
    </source>
</evidence>
<evidence type="ECO:0000313" key="9">
    <source>
        <dbReference type="EMBL" id="TBO42204.1"/>
    </source>
</evidence>
<keyword evidence="5" id="KW-0378">Hydrolase</keyword>
<feature type="transmembrane region" description="Helical" evidence="8">
    <location>
        <begin position="62"/>
        <end position="84"/>
    </location>
</feature>
<evidence type="ECO:0000256" key="6">
    <source>
        <dbReference type="ARBA" id="ARBA00022989"/>
    </source>
</evidence>
<evidence type="ECO:0000256" key="5">
    <source>
        <dbReference type="ARBA" id="ARBA00022801"/>
    </source>
</evidence>
<organism evidence="9 10">
    <name type="scientific">Pedobacter kyonggii</name>
    <dbReference type="NCBI Taxonomy" id="1926871"/>
    <lineage>
        <taxon>Bacteria</taxon>
        <taxon>Pseudomonadati</taxon>
        <taxon>Bacteroidota</taxon>
        <taxon>Sphingobacteriia</taxon>
        <taxon>Sphingobacteriales</taxon>
        <taxon>Sphingobacteriaceae</taxon>
        <taxon>Pedobacter</taxon>
    </lineage>
</organism>
<dbReference type="EMBL" id="SIXF01000009">
    <property type="protein sequence ID" value="TBO42204.1"/>
    <property type="molecule type" value="Genomic_DNA"/>
</dbReference>
<dbReference type="GO" id="GO:0005886">
    <property type="term" value="C:plasma membrane"/>
    <property type="evidence" value="ECO:0007669"/>
    <property type="project" value="UniProtKB-SubCell"/>
</dbReference>
<name>A0A4Q9HCQ2_9SPHI</name>
<dbReference type="InterPro" id="IPR026392">
    <property type="entry name" value="Exo/Archaeosortase_dom"/>
</dbReference>
<feature type="transmembrane region" description="Helical" evidence="8">
    <location>
        <begin position="96"/>
        <end position="119"/>
    </location>
</feature>
<proteinExistence type="predicted"/>
<keyword evidence="2" id="KW-1003">Cell membrane</keyword>
<evidence type="ECO:0008006" key="11">
    <source>
        <dbReference type="Google" id="ProtNLM"/>
    </source>
</evidence>
<dbReference type="GO" id="GO:0006508">
    <property type="term" value="P:proteolysis"/>
    <property type="evidence" value="ECO:0007669"/>
    <property type="project" value="UniProtKB-KW"/>
</dbReference>
<protein>
    <recommendedName>
        <fullName evidence="11">Exosortase/archaeosortase family protein</fullName>
    </recommendedName>
</protein>
<gene>
    <name evidence="9" type="ORF">EYS08_11800</name>
</gene>